<feature type="domain" description="Transposase MuDR plant" evidence="2">
    <location>
        <begin position="212"/>
        <end position="265"/>
    </location>
</feature>
<evidence type="ECO:0000256" key="1">
    <source>
        <dbReference type="SAM" id="MobiDB-lite"/>
    </source>
</evidence>
<feature type="region of interest" description="Disordered" evidence="1">
    <location>
        <begin position="1"/>
        <end position="33"/>
    </location>
</feature>
<protein>
    <recommendedName>
        <fullName evidence="2">Transposase MuDR plant domain-containing protein</fullName>
    </recommendedName>
</protein>
<reference evidence="3 4" key="1">
    <citation type="journal article" date="2005" name="PLoS Biol.">
        <title>The genomes of Oryza sativa: a history of duplications.</title>
        <authorList>
            <person name="Yu J."/>
            <person name="Wang J."/>
            <person name="Lin W."/>
            <person name="Li S."/>
            <person name="Li H."/>
            <person name="Zhou J."/>
            <person name="Ni P."/>
            <person name="Dong W."/>
            <person name="Hu S."/>
            <person name="Zeng C."/>
            <person name="Zhang J."/>
            <person name="Zhang Y."/>
            <person name="Li R."/>
            <person name="Xu Z."/>
            <person name="Li S."/>
            <person name="Li X."/>
            <person name="Zheng H."/>
            <person name="Cong L."/>
            <person name="Lin L."/>
            <person name="Yin J."/>
            <person name="Geng J."/>
            <person name="Li G."/>
            <person name="Shi J."/>
            <person name="Liu J."/>
            <person name="Lv H."/>
            <person name="Li J."/>
            <person name="Wang J."/>
            <person name="Deng Y."/>
            <person name="Ran L."/>
            <person name="Shi X."/>
            <person name="Wang X."/>
            <person name="Wu Q."/>
            <person name="Li C."/>
            <person name="Ren X."/>
            <person name="Wang J."/>
            <person name="Wang X."/>
            <person name="Li D."/>
            <person name="Liu D."/>
            <person name="Zhang X."/>
            <person name="Ji Z."/>
            <person name="Zhao W."/>
            <person name="Sun Y."/>
            <person name="Zhang Z."/>
            <person name="Bao J."/>
            <person name="Han Y."/>
            <person name="Dong L."/>
            <person name="Ji J."/>
            <person name="Chen P."/>
            <person name="Wu S."/>
            <person name="Liu J."/>
            <person name="Xiao Y."/>
            <person name="Bu D."/>
            <person name="Tan J."/>
            <person name="Yang L."/>
            <person name="Ye C."/>
            <person name="Zhang J."/>
            <person name="Xu J."/>
            <person name="Zhou Y."/>
            <person name="Yu Y."/>
            <person name="Zhang B."/>
            <person name="Zhuang S."/>
            <person name="Wei H."/>
            <person name="Liu B."/>
            <person name="Lei M."/>
            <person name="Yu H."/>
            <person name="Li Y."/>
            <person name="Xu H."/>
            <person name="Wei S."/>
            <person name="He X."/>
            <person name="Fang L."/>
            <person name="Zhang Z."/>
            <person name="Zhang Y."/>
            <person name="Huang X."/>
            <person name="Su Z."/>
            <person name="Tong W."/>
            <person name="Li J."/>
            <person name="Tong Z."/>
            <person name="Li S."/>
            <person name="Ye J."/>
            <person name="Wang L."/>
            <person name="Fang L."/>
            <person name="Lei T."/>
            <person name="Chen C."/>
            <person name="Chen H."/>
            <person name="Xu Z."/>
            <person name="Li H."/>
            <person name="Huang H."/>
            <person name="Zhang F."/>
            <person name="Xu H."/>
            <person name="Li N."/>
            <person name="Zhao C."/>
            <person name="Li S."/>
            <person name="Dong L."/>
            <person name="Huang Y."/>
            <person name="Li L."/>
            <person name="Xi Y."/>
            <person name="Qi Q."/>
            <person name="Li W."/>
            <person name="Zhang B."/>
            <person name="Hu W."/>
            <person name="Zhang Y."/>
            <person name="Tian X."/>
            <person name="Jiao Y."/>
            <person name="Liang X."/>
            <person name="Jin J."/>
            <person name="Gao L."/>
            <person name="Zheng W."/>
            <person name="Hao B."/>
            <person name="Liu S."/>
            <person name="Wang W."/>
            <person name="Yuan L."/>
            <person name="Cao M."/>
            <person name="McDermott J."/>
            <person name="Samudrala R."/>
            <person name="Wang J."/>
            <person name="Wong G.K."/>
            <person name="Yang H."/>
        </authorList>
    </citation>
    <scope>NUCLEOTIDE SEQUENCE [LARGE SCALE GENOMIC DNA]</scope>
    <source>
        <strain evidence="4">cv. 93-11</strain>
    </source>
</reference>
<feature type="region of interest" description="Disordered" evidence="1">
    <location>
        <begin position="177"/>
        <end position="208"/>
    </location>
</feature>
<organism evidence="3 4">
    <name type="scientific">Oryza sativa subsp. indica</name>
    <name type="common">Rice</name>
    <dbReference type="NCBI Taxonomy" id="39946"/>
    <lineage>
        <taxon>Eukaryota</taxon>
        <taxon>Viridiplantae</taxon>
        <taxon>Streptophyta</taxon>
        <taxon>Embryophyta</taxon>
        <taxon>Tracheophyta</taxon>
        <taxon>Spermatophyta</taxon>
        <taxon>Magnoliopsida</taxon>
        <taxon>Liliopsida</taxon>
        <taxon>Poales</taxon>
        <taxon>Poaceae</taxon>
        <taxon>BOP clade</taxon>
        <taxon>Oryzoideae</taxon>
        <taxon>Oryzeae</taxon>
        <taxon>Oryzinae</taxon>
        <taxon>Oryza</taxon>
        <taxon>Oryza sativa</taxon>
    </lineage>
</organism>
<dbReference type="EMBL" id="CM000135">
    <property type="protein sequence ID" value="EEC66862.1"/>
    <property type="molecule type" value="Genomic_DNA"/>
</dbReference>
<dbReference type="HOGENOM" id="CLU_600487_0_0_1"/>
<dbReference type="Pfam" id="PF03108">
    <property type="entry name" value="DBD_Tnp_Mut"/>
    <property type="match status" value="1"/>
</dbReference>
<proteinExistence type="predicted"/>
<dbReference type="Proteomes" id="UP000007015">
    <property type="component" value="Chromosome 10"/>
</dbReference>
<evidence type="ECO:0000313" key="3">
    <source>
        <dbReference type="EMBL" id="EEC66862.1"/>
    </source>
</evidence>
<name>B8BGL0_ORYSI</name>
<accession>B8BGL0</accession>
<feature type="compositionally biased region" description="Polar residues" evidence="1">
    <location>
        <begin position="8"/>
        <end position="17"/>
    </location>
</feature>
<dbReference type="AlphaFoldDB" id="B8BGL0"/>
<dbReference type="PANTHER" id="PTHR31973:SF188">
    <property type="entry name" value="POLYPROTEIN, PUTATIVE-RELATED"/>
    <property type="match status" value="1"/>
</dbReference>
<dbReference type="STRING" id="39946.B8BGL0"/>
<keyword evidence="4" id="KW-1185">Reference proteome</keyword>
<sequence length="456" mass="51780">MVRLDQLTIHSQPQTKTLDPEGGDDGYRDVDSDNCQRDHKWRGGVGHRQWRDECARPYAYAPLVSSRGNGSGRIPSTRYFKTVVRLLGDNDLPGFFEMYATEVSFHLIVTIHEEILDATSYVYETIVVIPLENPTPSVGSWQAATNVGGSAQPTTMEEDVRESDMFDNEEEYVGVNDEHLYVPPKPAQPSEIPSQSSQGPSSQPSATRDALFPDIISYRKEIRHYAIKKGFEFANLETDPTRFIAKYHAKGCPWHIRASRIYDSKTNKNKVLPFDHNCASTKLREGKMATQGWIADIIGDWVKKNPQKKAKDAKENYTKEGFKYHMGQIHVAKPEAIQFLEKHHSRIWYTCGFGEGNKCDYLTNNMSESINAKIRGLKELLPHELVDSIRDLIMEKMTTRREVAKNLGDEILMSVMKQLNDLTSLLKVVKVARSDDGFAEVTLVDADNMTRRHLLI</sequence>
<feature type="compositionally biased region" description="Low complexity" evidence="1">
    <location>
        <begin position="188"/>
        <end position="205"/>
    </location>
</feature>
<evidence type="ECO:0000313" key="4">
    <source>
        <dbReference type="Proteomes" id="UP000007015"/>
    </source>
</evidence>
<dbReference type="Gramene" id="BGIOSGA032021-TA">
    <property type="protein sequence ID" value="BGIOSGA032021-PA"/>
    <property type="gene ID" value="BGIOSGA032021"/>
</dbReference>
<gene>
    <name evidence="3" type="ORF">OsI_33355</name>
</gene>
<dbReference type="InterPro" id="IPR004332">
    <property type="entry name" value="Transposase_MuDR"/>
</dbReference>
<dbReference type="PANTHER" id="PTHR31973">
    <property type="entry name" value="POLYPROTEIN, PUTATIVE-RELATED"/>
    <property type="match status" value="1"/>
</dbReference>
<evidence type="ECO:0000259" key="2">
    <source>
        <dbReference type="Pfam" id="PF03108"/>
    </source>
</evidence>